<gene>
    <name evidence="2" type="ORF">ABMA28_012854</name>
</gene>
<accession>A0ABD0S2Y2</accession>
<evidence type="ECO:0008006" key="4">
    <source>
        <dbReference type="Google" id="ProtNLM"/>
    </source>
</evidence>
<evidence type="ECO:0000256" key="1">
    <source>
        <dbReference type="SAM" id="MobiDB-lite"/>
    </source>
</evidence>
<dbReference type="EMBL" id="JBEDNZ010000031">
    <property type="protein sequence ID" value="KAL0808372.1"/>
    <property type="molecule type" value="Genomic_DNA"/>
</dbReference>
<evidence type="ECO:0000313" key="3">
    <source>
        <dbReference type="Proteomes" id="UP001549921"/>
    </source>
</evidence>
<evidence type="ECO:0000313" key="2">
    <source>
        <dbReference type="EMBL" id="KAL0808372.1"/>
    </source>
</evidence>
<comment type="caution">
    <text evidence="2">The sequence shown here is derived from an EMBL/GenBank/DDBJ whole genome shotgun (WGS) entry which is preliminary data.</text>
</comment>
<feature type="compositionally biased region" description="Polar residues" evidence="1">
    <location>
        <begin position="431"/>
        <end position="446"/>
    </location>
</feature>
<reference evidence="2 3" key="1">
    <citation type="submission" date="2024-06" db="EMBL/GenBank/DDBJ databases">
        <title>A chromosome-level genome assembly of beet webworm, Loxostege sticticalis.</title>
        <authorList>
            <person name="Zhang Y."/>
        </authorList>
    </citation>
    <scope>NUCLEOTIDE SEQUENCE [LARGE SCALE GENOMIC DNA]</scope>
    <source>
        <strain evidence="2">AQ028</strain>
        <tissue evidence="2">Male pupae</tissue>
    </source>
</reference>
<dbReference type="Proteomes" id="UP001549921">
    <property type="component" value="Unassembled WGS sequence"/>
</dbReference>
<organism evidence="2 3">
    <name type="scientific">Loxostege sticticalis</name>
    <name type="common">Beet webworm moth</name>
    <dbReference type="NCBI Taxonomy" id="481309"/>
    <lineage>
        <taxon>Eukaryota</taxon>
        <taxon>Metazoa</taxon>
        <taxon>Ecdysozoa</taxon>
        <taxon>Arthropoda</taxon>
        <taxon>Hexapoda</taxon>
        <taxon>Insecta</taxon>
        <taxon>Pterygota</taxon>
        <taxon>Neoptera</taxon>
        <taxon>Endopterygota</taxon>
        <taxon>Lepidoptera</taxon>
        <taxon>Glossata</taxon>
        <taxon>Ditrysia</taxon>
        <taxon>Pyraloidea</taxon>
        <taxon>Crambidae</taxon>
        <taxon>Pyraustinae</taxon>
        <taxon>Loxostege</taxon>
    </lineage>
</organism>
<name>A0ABD0S2Y2_LOXSC</name>
<proteinExistence type="predicted"/>
<dbReference type="AlphaFoldDB" id="A0ABD0S2Y2"/>
<protein>
    <recommendedName>
        <fullName evidence="4">Gag-like protein</fullName>
    </recommendedName>
</protein>
<feature type="region of interest" description="Disordered" evidence="1">
    <location>
        <begin position="431"/>
        <end position="461"/>
    </location>
</feature>
<feature type="region of interest" description="Disordered" evidence="1">
    <location>
        <begin position="84"/>
        <end position="153"/>
    </location>
</feature>
<feature type="compositionally biased region" description="Polar residues" evidence="1">
    <location>
        <begin position="119"/>
        <end position="134"/>
    </location>
</feature>
<sequence>MKDPPDPGESFLPGEIAASVEVFSPLEFAAPAPPAFATPSHTYPTPEPAPSHTIVNPPVLSVSEPVVQYESGPPVAQYVTVSTDSDCSGSTRSLKRNRHQHSCKLRKRRKRHAHDRETNCNCLESSSPKKSTVSEVEMTASPPHPTPTVTRQSYKSTDVAPFVIHVQKTESTPNSGTSMHPVAFGKFLEKNGIKNVVNGSVKQIGRNKFTIAFTNYVDANAFVLHESLEKNRLKAFIPTSNVTRMGIIRGVPADWSPEEVMANISVPIGCGEIIKVRRLNFKQFINGSPEWKPSQTIVVTFDGQILPKRVFMCYNALSVDLYIYPTIQCYNCCRFGHTKLQCRSKPRCFKCGQDHTGDSCQISEDRASCCLCTGYHFATSKSCPEFVRQKEIKSTMSNSCLSYAEASKLHPQVNKSYADIVSSNSNKSYLTGNSIRNSQNKEVSSKTSHKKTVFLKPQTPPPLVKGYDQKAHQALINEYSIPAPSNGCALNPDKTDRQIDSEQSINDLIVALLSVLINKSNPNLPSNAAQLIEKCMHSIRNGEFS</sequence>
<feature type="compositionally biased region" description="Basic residues" evidence="1">
    <location>
        <begin position="93"/>
        <end position="113"/>
    </location>
</feature>